<evidence type="ECO:0000256" key="4">
    <source>
        <dbReference type="ARBA" id="ARBA00022989"/>
    </source>
</evidence>
<keyword evidence="3" id="KW-0999">Mitochondrion inner membrane</keyword>
<dbReference type="Pfam" id="PF07766">
    <property type="entry name" value="LETM1_RBD"/>
    <property type="match status" value="1"/>
</dbReference>
<evidence type="ECO:0000256" key="6">
    <source>
        <dbReference type="ARBA" id="ARBA00023136"/>
    </source>
</evidence>
<keyword evidence="5" id="KW-0496">Mitochondrion</keyword>
<protein>
    <recommendedName>
        <fullName evidence="8">Letm1 RBD domain-containing protein</fullName>
    </recommendedName>
</protein>
<comment type="subcellular location">
    <subcellularLocation>
        <location evidence="1">Mitochondrion inner membrane</location>
        <topology evidence="1">Single-pass membrane protein</topology>
    </subcellularLocation>
</comment>
<evidence type="ECO:0000259" key="8">
    <source>
        <dbReference type="Pfam" id="PF07766"/>
    </source>
</evidence>
<proteinExistence type="predicted"/>
<gene>
    <name evidence="9" type="ORF">R1sor_008889</name>
</gene>
<keyword evidence="10" id="KW-1185">Reference proteome</keyword>
<keyword evidence="6 7" id="KW-0472">Membrane</keyword>
<reference evidence="9 10" key="1">
    <citation type="submission" date="2024-09" db="EMBL/GenBank/DDBJ databases">
        <title>Chromosome-scale assembly of Riccia sorocarpa.</title>
        <authorList>
            <person name="Paukszto L."/>
        </authorList>
    </citation>
    <scope>NUCLEOTIDE SEQUENCE [LARGE SCALE GENOMIC DNA]</scope>
    <source>
        <strain evidence="9">LP-2024</strain>
        <tissue evidence="9">Aerial parts of the thallus</tissue>
    </source>
</reference>
<feature type="transmembrane region" description="Helical" evidence="7">
    <location>
        <begin position="234"/>
        <end position="257"/>
    </location>
</feature>
<feature type="domain" description="Letm1 RBD" evidence="8">
    <location>
        <begin position="219"/>
        <end position="305"/>
    </location>
</feature>
<evidence type="ECO:0000256" key="1">
    <source>
        <dbReference type="ARBA" id="ARBA00004434"/>
    </source>
</evidence>
<evidence type="ECO:0000313" key="10">
    <source>
        <dbReference type="Proteomes" id="UP001633002"/>
    </source>
</evidence>
<name>A0ABD3H7Q4_9MARC</name>
<keyword evidence="4 7" id="KW-1133">Transmembrane helix</keyword>
<sequence>MAFRQVGAARRRLTRKLSPRLEEDGSFMQNCQIRRYPESEYKDLSEQFSIARYVRRFEFSACEFFLHRHSGDESSRRRSSEEREYSMDDLRMEDVPTSMEMILRKIKKLEPSAEECEEAVVGLTSAKAKVKHTKDVVKKGESSQTLGIVTRIWNMILEIGPALKAVLAMNRDDWTKKVAGWKKHIWQELQHYWLGLKLLWADVRISLRLLMKLAFGKSLTRRERQQLTRTAADIFRLVPFVVFIIVPFMEFLLPIALKLFPNMLPSTFQDKMKEQEELKKRLYARIQYAKFLQDTLTEMAKELKSTRTGELTLRTKNCKMRPRKLQMRKTECEPLSPTC</sequence>
<dbReference type="InterPro" id="IPR033122">
    <property type="entry name" value="LETM1-like_RBD"/>
</dbReference>
<dbReference type="Proteomes" id="UP001633002">
    <property type="component" value="Unassembled WGS sequence"/>
</dbReference>
<comment type="caution">
    <text evidence="9">The sequence shown here is derived from an EMBL/GenBank/DDBJ whole genome shotgun (WGS) entry which is preliminary data.</text>
</comment>
<dbReference type="PANTHER" id="PTHR14009:SF1">
    <property type="entry name" value="MITOCHONDRIAL PROTON_CALCIUM EXCHANGER PROTEIN"/>
    <property type="match status" value="1"/>
</dbReference>
<keyword evidence="2 7" id="KW-0812">Transmembrane</keyword>
<organism evidence="9 10">
    <name type="scientific">Riccia sorocarpa</name>
    <dbReference type="NCBI Taxonomy" id="122646"/>
    <lineage>
        <taxon>Eukaryota</taxon>
        <taxon>Viridiplantae</taxon>
        <taxon>Streptophyta</taxon>
        <taxon>Embryophyta</taxon>
        <taxon>Marchantiophyta</taxon>
        <taxon>Marchantiopsida</taxon>
        <taxon>Marchantiidae</taxon>
        <taxon>Marchantiales</taxon>
        <taxon>Ricciaceae</taxon>
        <taxon>Riccia</taxon>
    </lineage>
</organism>
<dbReference type="GO" id="GO:0005743">
    <property type="term" value="C:mitochondrial inner membrane"/>
    <property type="evidence" value="ECO:0007669"/>
    <property type="project" value="UniProtKB-SubCell"/>
</dbReference>
<evidence type="ECO:0000256" key="5">
    <source>
        <dbReference type="ARBA" id="ARBA00023128"/>
    </source>
</evidence>
<evidence type="ECO:0000313" key="9">
    <source>
        <dbReference type="EMBL" id="KAL3686315.1"/>
    </source>
</evidence>
<evidence type="ECO:0000256" key="3">
    <source>
        <dbReference type="ARBA" id="ARBA00022792"/>
    </source>
</evidence>
<evidence type="ECO:0000256" key="7">
    <source>
        <dbReference type="SAM" id="Phobius"/>
    </source>
</evidence>
<accession>A0ABD3H7Q4</accession>
<dbReference type="PANTHER" id="PTHR14009">
    <property type="entry name" value="LEUCINE ZIPPER-EF-HAND CONTAINING TRANSMEMBRANE PROTEIN"/>
    <property type="match status" value="1"/>
</dbReference>
<dbReference type="InterPro" id="IPR044202">
    <property type="entry name" value="LETM1/MDM38-like"/>
</dbReference>
<dbReference type="AlphaFoldDB" id="A0ABD3H7Q4"/>
<dbReference type="EMBL" id="JBJQOH010000005">
    <property type="protein sequence ID" value="KAL3686315.1"/>
    <property type="molecule type" value="Genomic_DNA"/>
</dbReference>
<evidence type="ECO:0000256" key="2">
    <source>
        <dbReference type="ARBA" id="ARBA00022692"/>
    </source>
</evidence>